<dbReference type="GO" id="GO:0061630">
    <property type="term" value="F:ubiquitin protein ligase activity"/>
    <property type="evidence" value="ECO:0007669"/>
    <property type="project" value="UniProtKB-EC"/>
</dbReference>
<evidence type="ECO:0000256" key="5">
    <source>
        <dbReference type="ARBA" id="ARBA00022737"/>
    </source>
</evidence>
<evidence type="ECO:0000256" key="4">
    <source>
        <dbReference type="ARBA" id="ARBA00022723"/>
    </source>
</evidence>
<keyword evidence="7" id="KW-0833">Ubl conjugation pathway</keyword>
<dbReference type="Gene3D" id="1.20.120.1750">
    <property type="match status" value="1"/>
</dbReference>
<dbReference type="Pfam" id="PF22191">
    <property type="entry name" value="IBR_1"/>
    <property type="match status" value="1"/>
</dbReference>
<dbReference type="InterPro" id="IPR002867">
    <property type="entry name" value="IBR_dom"/>
</dbReference>
<dbReference type="InterPro" id="IPR013083">
    <property type="entry name" value="Znf_RING/FYVE/PHD"/>
</dbReference>
<keyword evidence="4" id="KW-0479">Metal-binding</keyword>
<keyword evidence="6" id="KW-0863">Zinc-finger</keyword>
<accession>A0A8H5P6P6</accession>
<sequence>MSTFYIFKGPLCMQEADRSVIQSYLSVFSDQPVASHVASDHQYIWKRFSLVTLVLTVRTGPLPMNTIHPDPLTHSYNQNSCSLHSTNHFPFQDISSYRQIQSDMDAGQSQLPHPIQSIAKHILRLSQLPCFGCDDDLSEPSVSAEHIIDSLADNLNRMHKRIEDLQGTINNLLEENKTLKLQISTKTEESISMLQRMCKMNIDIQTGLNEKKAMADELDKLRAQNVGHPLGLLETTPRGIWISKLLSRSQSIHGNHNALERGGLCNSEIENAESDVKSPLDSILSADEVRGLFNSFEECFDEQDLDSLSLIHCSVCHKMRFEQANPNSSYPFVDEFSKCLRPPITCTASVCLVCYLGSVVRSIQGLPQTWWEISGTTVLMPCPCGACSGDIAFENRGALQRLLGLANVKDSGDVLRIYDTAEHLMSVLDTLDPQPTLKERQVAKHLHQHLTSNGTMKPLFGLKTSELHTLKSVLPHDVNSALVQVPELKGTEEVCRAPIFTQLLRREQSPVECSICTEPIHDLISEALKNWNTICGDYDGDWKWKVLPFPRKLGQRCSHTIDFCMECLENYIEAQLDQYGRAGCHLLACPSSDCDRRLEYDEVKLYARQETFSKYDEYLKLEALSNLPSFRWCLADNCSYGQIHDLIESNHVSCEECGYEMCFQHQVKWHVDLSCEEFDSMQENGDPRFRETRDWVNANTKQCPSCGVNTQKGPGCFHMTCTLCRYEFCWECLASWSDIMPRSGRYNQSAHRDGCYFRSSNQQPTQVTGERIPAR</sequence>
<evidence type="ECO:0000259" key="10">
    <source>
        <dbReference type="PROSITE" id="PS51873"/>
    </source>
</evidence>
<dbReference type="EC" id="2.3.2.31" evidence="2"/>
<keyword evidence="3" id="KW-0808">Transferase</keyword>
<keyword evidence="12" id="KW-1185">Reference proteome</keyword>
<dbReference type="Proteomes" id="UP000544095">
    <property type="component" value="Unassembled WGS sequence"/>
</dbReference>
<evidence type="ECO:0000256" key="2">
    <source>
        <dbReference type="ARBA" id="ARBA00012251"/>
    </source>
</evidence>
<dbReference type="CDD" id="cd20335">
    <property type="entry name" value="BRcat_RBR"/>
    <property type="match status" value="1"/>
</dbReference>
<evidence type="ECO:0000256" key="1">
    <source>
        <dbReference type="ARBA" id="ARBA00001798"/>
    </source>
</evidence>
<dbReference type="InterPro" id="IPR031127">
    <property type="entry name" value="E3_UB_ligase_RBR"/>
</dbReference>
<evidence type="ECO:0000313" key="12">
    <source>
        <dbReference type="Proteomes" id="UP000544095"/>
    </source>
</evidence>
<name>A0A8H5P6P6_9HYPO</name>
<dbReference type="Gene3D" id="3.30.40.10">
    <property type="entry name" value="Zinc/RING finger domain, C3HC4 (zinc finger)"/>
    <property type="match status" value="1"/>
</dbReference>
<comment type="caution">
    <text evidence="11">The sequence shown here is derived from an EMBL/GenBank/DDBJ whole genome shotgun (WGS) entry which is preliminary data.</text>
</comment>
<keyword evidence="8" id="KW-0862">Zinc</keyword>
<feature type="domain" description="RING-type" evidence="10">
    <location>
        <begin position="536"/>
        <end position="754"/>
    </location>
</feature>
<evidence type="ECO:0000256" key="8">
    <source>
        <dbReference type="ARBA" id="ARBA00022833"/>
    </source>
</evidence>
<feature type="coiled-coil region" evidence="9">
    <location>
        <begin position="148"/>
        <end position="224"/>
    </location>
</feature>
<evidence type="ECO:0000256" key="7">
    <source>
        <dbReference type="ARBA" id="ARBA00022786"/>
    </source>
</evidence>
<protein>
    <recommendedName>
        <fullName evidence="2">RBR-type E3 ubiquitin transferase</fullName>
        <ecNumber evidence="2">2.3.2.31</ecNumber>
    </recommendedName>
</protein>
<evidence type="ECO:0000256" key="9">
    <source>
        <dbReference type="SAM" id="Coils"/>
    </source>
</evidence>
<reference evidence="11 12" key="1">
    <citation type="submission" date="2020-05" db="EMBL/GenBank/DDBJ databases">
        <title>Identification and distribution of gene clusters putatively required for synthesis of sphingolipid metabolism inhibitors in phylogenetically diverse species of the filamentous fungus Fusarium.</title>
        <authorList>
            <person name="Kim H.-S."/>
            <person name="Busman M."/>
            <person name="Brown D.W."/>
            <person name="Divon H."/>
            <person name="Uhlig S."/>
            <person name="Proctor R.H."/>
        </authorList>
    </citation>
    <scope>NUCLEOTIDE SEQUENCE [LARGE SCALE GENOMIC DNA]</scope>
    <source>
        <strain evidence="11 12">NRRL 25211</strain>
    </source>
</reference>
<keyword evidence="5" id="KW-0677">Repeat</keyword>
<dbReference type="SMART" id="SM00647">
    <property type="entry name" value="IBR"/>
    <property type="match status" value="2"/>
</dbReference>
<dbReference type="InterPro" id="IPR044066">
    <property type="entry name" value="TRIAD_supradom"/>
</dbReference>
<proteinExistence type="predicted"/>
<comment type="catalytic activity">
    <reaction evidence="1">
        <text>[E2 ubiquitin-conjugating enzyme]-S-ubiquitinyl-L-cysteine + [acceptor protein]-L-lysine = [E2 ubiquitin-conjugating enzyme]-L-cysteine + [acceptor protein]-N(6)-ubiquitinyl-L-lysine.</text>
        <dbReference type="EC" id="2.3.2.31"/>
    </reaction>
</comment>
<dbReference type="Pfam" id="PF01485">
    <property type="entry name" value="IBR"/>
    <property type="match status" value="1"/>
</dbReference>
<evidence type="ECO:0000313" key="11">
    <source>
        <dbReference type="EMBL" id="KAF5591055.1"/>
    </source>
</evidence>
<dbReference type="AlphaFoldDB" id="A0A8H5P6P6"/>
<evidence type="ECO:0000256" key="6">
    <source>
        <dbReference type="ARBA" id="ARBA00022771"/>
    </source>
</evidence>
<dbReference type="GO" id="GO:0008270">
    <property type="term" value="F:zinc ion binding"/>
    <property type="evidence" value="ECO:0007669"/>
    <property type="project" value="UniProtKB-KW"/>
</dbReference>
<dbReference type="PANTHER" id="PTHR11685">
    <property type="entry name" value="RBR FAMILY RING FINGER AND IBR DOMAIN-CONTAINING"/>
    <property type="match status" value="1"/>
</dbReference>
<dbReference type="SUPFAM" id="SSF57850">
    <property type="entry name" value="RING/U-box"/>
    <property type="match status" value="3"/>
</dbReference>
<dbReference type="EMBL" id="JAAOAR010000281">
    <property type="protein sequence ID" value="KAF5591055.1"/>
    <property type="molecule type" value="Genomic_DNA"/>
</dbReference>
<dbReference type="PROSITE" id="PS51873">
    <property type="entry name" value="TRIAD"/>
    <property type="match status" value="1"/>
</dbReference>
<keyword evidence="9" id="KW-0175">Coiled coil</keyword>
<organism evidence="11 12">
    <name type="scientific">Fusarium pseudoanthophilum</name>
    <dbReference type="NCBI Taxonomy" id="48495"/>
    <lineage>
        <taxon>Eukaryota</taxon>
        <taxon>Fungi</taxon>
        <taxon>Dikarya</taxon>
        <taxon>Ascomycota</taxon>
        <taxon>Pezizomycotina</taxon>
        <taxon>Sordariomycetes</taxon>
        <taxon>Hypocreomycetidae</taxon>
        <taxon>Hypocreales</taxon>
        <taxon>Nectriaceae</taxon>
        <taxon>Fusarium</taxon>
        <taxon>Fusarium fujikuroi species complex</taxon>
    </lineage>
</organism>
<evidence type="ECO:0000256" key="3">
    <source>
        <dbReference type="ARBA" id="ARBA00022679"/>
    </source>
</evidence>
<gene>
    <name evidence="11" type="ORF">FPANT_5788</name>
</gene>
<dbReference type="GO" id="GO:0016567">
    <property type="term" value="P:protein ubiquitination"/>
    <property type="evidence" value="ECO:0007669"/>
    <property type="project" value="InterPro"/>
</dbReference>